<dbReference type="SUPFAM" id="SSF55781">
    <property type="entry name" value="GAF domain-like"/>
    <property type="match status" value="1"/>
</dbReference>
<evidence type="ECO:0000313" key="3">
    <source>
        <dbReference type="Proteomes" id="UP000439550"/>
    </source>
</evidence>
<evidence type="ECO:0000313" key="2">
    <source>
        <dbReference type="EMBL" id="MQW39762.1"/>
    </source>
</evidence>
<dbReference type="Proteomes" id="UP000439550">
    <property type="component" value="Unassembled WGS sequence"/>
</dbReference>
<keyword evidence="3" id="KW-1185">Reference proteome</keyword>
<evidence type="ECO:0000259" key="1">
    <source>
        <dbReference type="Pfam" id="PF13185"/>
    </source>
</evidence>
<dbReference type="Gene3D" id="3.30.450.40">
    <property type="match status" value="1"/>
</dbReference>
<dbReference type="AlphaFoldDB" id="A0A7X1Z8Q4"/>
<accession>A0A7X1Z8Q4</accession>
<gene>
    <name evidence="2" type="ORF">GHI93_07470</name>
</gene>
<dbReference type="Pfam" id="PF13185">
    <property type="entry name" value="GAF_2"/>
    <property type="match status" value="1"/>
</dbReference>
<dbReference type="OrthoDB" id="9796252at2"/>
<dbReference type="InterPro" id="IPR029016">
    <property type="entry name" value="GAF-like_dom_sf"/>
</dbReference>
<dbReference type="RefSeq" id="WP_153496430.1">
    <property type="nucleotide sequence ID" value="NZ_CBCRWP010000007.1"/>
</dbReference>
<sequence>MDKNEKIEAYELLNLQLKGLLSAQNYTISNLSNAVALLWATLPHQVFTGFYLFNGKKLILGPFQGSVSCVEIALGKGVCGEVAKTSIPMIVENVKNHKNYISCDSKAMSELVLPLLKDGKIVGVLDLDSSDIGYYDAIDQSYLTEFAQILCEMTDFEFFKVEAKNEG</sequence>
<name>A0A7X1Z8Q4_9LACT</name>
<feature type="domain" description="GAF" evidence="1">
    <location>
        <begin position="50"/>
        <end position="148"/>
    </location>
</feature>
<protein>
    <submittedName>
        <fullName evidence="2">GAF domain-containing protein</fullName>
    </submittedName>
</protein>
<reference evidence="2 3" key="1">
    <citation type="submission" date="2019-10" db="EMBL/GenBank/DDBJ databases">
        <authorList>
            <person name="Dong K."/>
        </authorList>
    </citation>
    <scope>NUCLEOTIDE SEQUENCE [LARGE SCALE GENOMIC DNA]</scope>
    <source>
        <strain evidence="2 3">DSM 28960</strain>
    </source>
</reference>
<dbReference type="EMBL" id="WITJ01000009">
    <property type="protein sequence ID" value="MQW39762.1"/>
    <property type="molecule type" value="Genomic_DNA"/>
</dbReference>
<organism evidence="2 3">
    <name type="scientific">Lactococcus hircilactis</name>
    <dbReference type="NCBI Taxonomy" id="1494462"/>
    <lineage>
        <taxon>Bacteria</taxon>
        <taxon>Bacillati</taxon>
        <taxon>Bacillota</taxon>
        <taxon>Bacilli</taxon>
        <taxon>Lactobacillales</taxon>
        <taxon>Streptococcaceae</taxon>
        <taxon>Lactococcus</taxon>
    </lineage>
</organism>
<proteinExistence type="predicted"/>
<dbReference type="InterPro" id="IPR003018">
    <property type="entry name" value="GAF"/>
</dbReference>
<comment type="caution">
    <text evidence="2">The sequence shown here is derived from an EMBL/GenBank/DDBJ whole genome shotgun (WGS) entry which is preliminary data.</text>
</comment>